<dbReference type="InterPro" id="IPR050661">
    <property type="entry name" value="BglG_antiterminators"/>
</dbReference>
<dbReference type="PANTHER" id="PTHR30185">
    <property type="entry name" value="CRYPTIC BETA-GLUCOSIDE BGL OPERON ANTITERMINATOR"/>
    <property type="match status" value="1"/>
</dbReference>
<feature type="domain" description="PRD" evidence="6">
    <location>
        <begin position="207"/>
        <end position="312"/>
    </location>
</feature>
<dbReference type="Proteomes" id="UP000559117">
    <property type="component" value="Unassembled WGS sequence"/>
</dbReference>
<dbReference type="InterPro" id="IPR036095">
    <property type="entry name" value="PTS_EIIB-like_sf"/>
</dbReference>
<evidence type="ECO:0000313" key="8">
    <source>
        <dbReference type="Proteomes" id="UP000559117"/>
    </source>
</evidence>
<dbReference type="Pfam" id="PF08279">
    <property type="entry name" value="HTH_11"/>
    <property type="match status" value="2"/>
</dbReference>
<evidence type="ECO:0000256" key="3">
    <source>
        <dbReference type="ARBA" id="ARBA00023015"/>
    </source>
</evidence>
<dbReference type="PANTHER" id="PTHR30185:SF18">
    <property type="entry name" value="TRANSCRIPTIONAL REGULATOR MTLR"/>
    <property type="match status" value="1"/>
</dbReference>
<evidence type="ECO:0000256" key="1">
    <source>
        <dbReference type="ARBA" id="ARBA00022679"/>
    </source>
</evidence>
<protein>
    <submittedName>
        <fullName evidence="7">Mannitol operon transcriptional antiterminator</fullName>
    </submittedName>
</protein>
<dbReference type="Pfam" id="PF00359">
    <property type="entry name" value="PTS_EIIA_2"/>
    <property type="match status" value="1"/>
</dbReference>
<dbReference type="InterPro" id="IPR002178">
    <property type="entry name" value="PTS_EIIA_type-2_dom"/>
</dbReference>
<evidence type="ECO:0000259" key="6">
    <source>
        <dbReference type="PROSITE" id="PS51372"/>
    </source>
</evidence>
<dbReference type="InterPro" id="IPR036634">
    <property type="entry name" value="PRD_sf"/>
</dbReference>
<dbReference type="PROSITE" id="PS51372">
    <property type="entry name" value="PRD_2"/>
    <property type="match status" value="2"/>
</dbReference>
<dbReference type="InterPro" id="IPR016152">
    <property type="entry name" value="PTrfase/Anion_transptr"/>
</dbReference>
<dbReference type="GO" id="GO:0009401">
    <property type="term" value="P:phosphoenolpyruvate-dependent sugar phosphotransferase system"/>
    <property type="evidence" value="ECO:0007669"/>
    <property type="project" value="InterPro"/>
</dbReference>
<dbReference type="RefSeq" id="WP_183859984.1">
    <property type="nucleotide sequence ID" value="NZ_JACHFH010000008.1"/>
</dbReference>
<evidence type="ECO:0000313" key="7">
    <source>
        <dbReference type="EMBL" id="MBB5335727.1"/>
    </source>
</evidence>
<gene>
    <name evidence="7" type="ORF">HNR32_000861</name>
</gene>
<evidence type="ECO:0000259" key="5">
    <source>
        <dbReference type="PROSITE" id="PS51099"/>
    </source>
</evidence>
<feature type="domain" description="PTS EIIB type-2" evidence="5">
    <location>
        <begin position="432"/>
        <end position="523"/>
    </location>
</feature>
<evidence type="ECO:0000256" key="4">
    <source>
        <dbReference type="ARBA" id="ARBA00023163"/>
    </source>
</evidence>
<comment type="caution">
    <text evidence="7">The sequence shown here is derived from an EMBL/GenBank/DDBJ whole genome shotgun (WGS) entry which is preliminary data.</text>
</comment>
<dbReference type="InterPro" id="IPR013011">
    <property type="entry name" value="PTS_EIIB_2"/>
</dbReference>
<sequence>MHRGEISRRIKNIIVILCEQKDFITVGDIANKLSVSTKTITRELARIDKLLAKYNVFLEKKQGVGICITGNAAAIGNLKKAFTNAPEIIAYEPKERAHFLIARLLQNQEPIKLFELSNQLNVAESTISTDLDKLDAWFTNHSLTLIRKPGLGVYITGREKDIRKAILHYIYENINEADLVEVLHELLSHNTAENSSQIQSEKRLLNLVDTQILAKLEIVIHNVETEYKFKLSDNAYVALLIHLALAIQRMQQHEQITFDDAFLQEISTKHEFTISKKIAAGIKKIFNLDVPVEEMGYITMHLLGTRNLYYTGATPFIPNFQLVQIAKKIIKIAQAETGQKLEHNDKLLIGLVNHLGPSISRLHMGMEIRNPLLDDIKEEYAPLMQLSKICCSAVLSPIVNKPIPESESAYIAMHLGAALEDINLKKRQQTYYHAAIACPTGLGSSKLLAARLKHEFTNIEITAVISALRINAETLIKQQIDFIISTVPIPATSIPVIVINPLLKNNDIEIINKFLAVFKQKNHHDFLPLIAKTSLTENLPHLIQYQNSIFQILNNFIFDDLAKSLSIAEIIEFISKKISSDKTTANNIAAALLQRERYGSTLLYEQQIILLHCQAAVTQTHFAVIRSKTGIAAVSDDTHNNFIAAVIMIIPDSCADEVRETMGTISESLIDNWLFATTIINNSSPEIQTILENILTKFLKEKHKLLLN</sequence>
<dbReference type="SUPFAM" id="SSF55804">
    <property type="entry name" value="Phoshotransferase/anion transport protein"/>
    <property type="match status" value="1"/>
</dbReference>
<dbReference type="InterPro" id="IPR011608">
    <property type="entry name" value="PRD"/>
</dbReference>
<keyword evidence="1" id="KW-0808">Transferase</keyword>
<reference evidence="7 8" key="1">
    <citation type="submission" date="2020-08" db="EMBL/GenBank/DDBJ databases">
        <title>Genomic Encyclopedia of Type Strains, Phase IV (KMG-IV): sequencing the most valuable type-strain genomes for metagenomic binning, comparative biology and taxonomic classification.</title>
        <authorList>
            <person name="Goeker M."/>
        </authorList>
    </citation>
    <scope>NUCLEOTIDE SEQUENCE [LARGE SCALE GENOMIC DNA]</scope>
    <source>
        <strain evidence="7 8">DSM 24661</strain>
    </source>
</reference>
<keyword evidence="3" id="KW-0805">Transcription regulation</keyword>
<dbReference type="InterPro" id="IPR013196">
    <property type="entry name" value="HTH_11"/>
</dbReference>
<proteinExistence type="predicted"/>
<keyword evidence="2" id="KW-0677">Repeat</keyword>
<dbReference type="GO" id="GO:0006355">
    <property type="term" value="P:regulation of DNA-templated transcription"/>
    <property type="evidence" value="ECO:0007669"/>
    <property type="project" value="InterPro"/>
</dbReference>
<dbReference type="CDD" id="cd05568">
    <property type="entry name" value="PTS_IIB_bgl_like"/>
    <property type="match status" value="1"/>
</dbReference>
<organism evidence="7 8">
    <name type="scientific">Pectinatus brassicae</name>
    <dbReference type="NCBI Taxonomy" id="862415"/>
    <lineage>
        <taxon>Bacteria</taxon>
        <taxon>Bacillati</taxon>
        <taxon>Bacillota</taxon>
        <taxon>Negativicutes</taxon>
        <taxon>Selenomonadales</taxon>
        <taxon>Selenomonadaceae</taxon>
        <taxon>Pectinatus</taxon>
    </lineage>
</organism>
<keyword evidence="4" id="KW-0804">Transcription</keyword>
<evidence type="ECO:0000256" key="2">
    <source>
        <dbReference type="ARBA" id="ARBA00022737"/>
    </source>
</evidence>
<name>A0A840UJA9_9FIRM</name>
<dbReference type="Gene3D" id="3.40.930.10">
    <property type="entry name" value="Mannitol-specific EII, Chain A"/>
    <property type="match status" value="1"/>
</dbReference>
<dbReference type="PROSITE" id="PS51099">
    <property type="entry name" value="PTS_EIIB_TYPE_2"/>
    <property type="match status" value="1"/>
</dbReference>
<dbReference type="InterPro" id="IPR036388">
    <property type="entry name" value="WH-like_DNA-bd_sf"/>
</dbReference>
<keyword evidence="8" id="KW-1185">Reference proteome</keyword>
<dbReference type="Gene3D" id="1.10.1790.10">
    <property type="entry name" value="PRD domain"/>
    <property type="match status" value="2"/>
</dbReference>
<feature type="domain" description="PRD" evidence="6">
    <location>
        <begin position="317"/>
        <end position="425"/>
    </location>
</feature>
<dbReference type="GO" id="GO:0008982">
    <property type="term" value="F:protein-N(PI)-phosphohistidine-sugar phosphotransferase activity"/>
    <property type="evidence" value="ECO:0007669"/>
    <property type="project" value="InterPro"/>
</dbReference>
<dbReference type="Pfam" id="PF00874">
    <property type="entry name" value="PRD"/>
    <property type="match status" value="2"/>
</dbReference>
<dbReference type="AlphaFoldDB" id="A0A840UJA9"/>
<dbReference type="EMBL" id="JACHFH010000008">
    <property type="protein sequence ID" value="MBB5335727.1"/>
    <property type="molecule type" value="Genomic_DNA"/>
</dbReference>
<dbReference type="Gene3D" id="3.40.50.2300">
    <property type="match status" value="1"/>
</dbReference>
<accession>A0A840UJA9</accession>
<dbReference type="SUPFAM" id="SSF52794">
    <property type="entry name" value="PTS system IIB component-like"/>
    <property type="match status" value="1"/>
</dbReference>
<dbReference type="SUPFAM" id="SSF63520">
    <property type="entry name" value="PTS-regulatory domain, PRD"/>
    <property type="match status" value="2"/>
</dbReference>
<dbReference type="Gene3D" id="1.10.10.10">
    <property type="entry name" value="Winged helix-like DNA-binding domain superfamily/Winged helix DNA-binding domain"/>
    <property type="match status" value="2"/>
</dbReference>